<gene>
    <name evidence="3" type="ORF">GOOTI_005_00430</name>
</gene>
<reference evidence="3" key="1">
    <citation type="submission" date="2012-02" db="EMBL/GenBank/DDBJ databases">
        <title>Whole genome shotgun sequence of Gordonia otitidis NBRC 100426.</title>
        <authorList>
            <person name="Yoshida I."/>
            <person name="Hosoyama A."/>
            <person name="Tsuchikane K."/>
            <person name="Katsumata H."/>
            <person name="Yamazaki S."/>
            <person name="Fujita N."/>
        </authorList>
    </citation>
    <scope>NUCLEOTIDE SEQUENCE [LARGE SCALE GENOMIC DNA]</scope>
    <source>
        <strain evidence="3">NBRC 100426</strain>
    </source>
</reference>
<dbReference type="Pfam" id="PF26136">
    <property type="entry name" value="SCO6045_C"/>
    <property type="match status" value="1"/>
</dbReference>
<sequence length="161" mass="17887">MNAHKDIAAKGPTDKGTTDKGVTDRDLRDSGFTDSDAAGVTTPSVGGHTLADRQLALVLALVADAPLPPSFDATRLHATREALLRKRCGEVARHLLLVCAELGEQFSTEFVAWARTRPRHGSAHDAHDFVEHLMREGIWTPPRRSRFGRRRHRGLPRERRD</sequence>
<evidence type="ECO:0000259" key="2">
    <source>
        <dbReference type="Pfam" id="PF26136"/>
    </source>
</evidence>
<evidence type="ECO:0000313" key="4">
    <source>
        <dbReference type="Proteomes" id="UP000005038"/>
    </source>
</evidence>
<dbReference type="Proteomes" id="UP000005038">
    <property type="component" value="Unassembled WGS sequence"/>
</dbReference>
<dbReference type="EMBL" id="BAFB01000005">
    <property type="protein sequence ID" value="GAB32365.1"/>
    <property type="molecule type" value="Genomic_DNA"/>
</dbReference>
<name>H5TFV7_GORO1</name>
<evidence type="ECO:0000313" key="3">
    <source>
        <dbReference type="EMBL" id="GAB32365.1"/>
    </source>
</evidence>
<dbReference type="RefSeq" id="WP_007236640.1">
    <property type="nucleotide sequence ID" value="NZ_BAFB01000005.1"/>
</dbReference>
<protein>
    <recommendedName>
        <fullName evidence="2">SCO6045-like C-terminal domain-containing protein</fullName>
    </recommendedName>
</protein>
<dbReference type="AlphaFoldDB" id="H5TFV7"/>
<comment type="caution">
    <text evidence="3">The sequence shown here is derived from an EMBL/GenBank/DDBJ whole genome shotgun (WGS) entry which is preliminary data.</text>
</comment>
<feature type="domain" description="SCO6045-like C-terminal" evidence="2">
    <location>
        <begin position="51"/>
        <end position="133"/>
    </location>
</feature>
<dbReference type="STRING" id="1108044.GOOTI_005_00430"/>
<accession>H5TFV7</accession>
<organism evidence="3 4">
    <name type="scientific">Gordonia otitidis (strain DSM 44809 / CCUG 52243 / JCM 12355 / NBRC 100426 / IFM 10032)</name>
    <dbReference type="NCBI Taxonomy" id="1108044"/>
    <lineage>
        <taxon>Bacteria</taxon>
        <taxon>Bacillati</taxon>
        <taxon>Actinomycetota</taxon>
        <taxon>Actinomycetes</taxon>
        <taxon>Mycobacteriales</taxon>
        <taxon>Gordoniaceae</taxon>
        <taxon>Gordonia</taxon>
    </lineage>
</organism>
<feature type="compositionally biased region" description="Basic and acidic residues" evidence="1">
    <location>
        <begin position="1"/>
        <end position="31"/>
    </location>
</feature>
<dbReference type="InterPro" id="IPR058711">
    <property type="entry name" value="SCO6045-like_C"/>
</dbReference>
<feature type="region of interest" description="Disordered" evidence="1">
    <location>
        <begin position="1"/>
        <end position="45"/>
    </location>
</feature>
<keyword evidence="4" id="KW-1185">Reference proteome</keyword>
<evidence type="ECO:0000256" key="1">
    <source>
        <dbReference type="SAM" id="MobiDB-lite"/>
    </source>
</evidence>
<proteinExistence type="predicted"/>